<gene>
    <name evidence="2" type="ORF">SAMN04489750_3357</name>
</gene>
<reference evidence="3" key="1">
    <citation type="submission" date="2016-10" db="EMBL/GenBank/DDBJ databases">
        <authorList>
            <person name="Varghese N."/>
            <person name="Submissions S."/>
        </authorList>
    </citation>
    <scope>NUCLEOTIDE SEQUENCE [LARGE SCALE GENOMIC DNA]</scope>
    <source>
        <strain evidence="3">DSM 22951</strain>
    </source>
</reference>
<evidence type="ECO:0000256" key="1">
    <source>
        <dbReference type="SAM" id="Phobius"/>
    </source>
</evidence>
<organism evidence="2 3">
    <name type="scientific">Branchiibius hedensis</name>
    <dbReference type="NCBI Taxonomy" id="672460"/>
    <lineage>
        <taxon>Bacteria</taxon>
        <taxon>Bacillati</taxon>
        <taxon>Actinomycetota</taxon>
        <taxon>Actinomycetes</taxon>
        <taxon>Micrococcales</taxon>
        <taxon>Dermacoccaceae</taxon>
        <taxon>Branchiibius</taxon>
    </lineage>
</organism>
<feature type="transmembrane region" description="Helical" evidence="1">
    <location>
        <begin position="49"/>
        <end position="69"/>
    </location>
</feature>
<protein>
    <recommendedName>
        <fullName evidence="4">Intracellular septation protein A</fullName>
    </recommendedName>
</protein>
<dbReference type="RefSeq" id="WP_109687601.1">
    <property type="nucleotide sequence ID" value="NZ_QGDN01000001.1"/>
</dbReference>
<keyword evidence="1" id="KW-0812">Transmembrane</keyword>
<feature type="transmembrane region" description="Helical" evidence="1">
    <location>
        <begin position="190"/>
        <end position="214"/>
    </location>
</feature>
<name>A0A2Y8ZXG2_9MICO</name>
<proteinExistence type="predicted"/>
<feature type="transmembrane region" description="Helical" evidence="1">
    <location>
        <begin position="76"/>
        <end position="96"/>
    </location>
</feature>
<dbReference type="AlphaFoldDB" id="A0A2Y8ZXG2"/>
<evidence type="ECO:0000313" key="3">
    <source>
        <dbReference type="Proteomes" id="UP000250028"/>
    </source>
</evidence>
<feature type="transmembrane region" description="Helical" evidence="1">
    <location>
        <begin position="21"/>
        <end position="43"/>
    </location>
</feature>
<keyword evidence="1" id="KW-1133">Transmembrane helix</keyword>
<evidence type="ECO:0000313" key="2">
    <source>
        <dbReference type="EMBL" id="SSA35978.1"/>
    </source>
</evidence>
<dbReference type="Proteomes" id="UP000250028">
    <property type="component" value="Unassembled WGS sequence"/>
</dbReference>
<dbReference type="EMBL" id="UESZ01000001">
    <property type="protein sequence ID" value="SSA35978.1"/>
    <property type="molecule type" value="Genomic_DNA"/>
</dbReference>
<keyword evidence="3" id="KW-1185">Reference proteome</keyword>
<accession>A0A2Y8ZXG2</accession>
<keyword evidence="1" id="KW-0472">Membrane</keyword>
<sequence length="249" mass="26939">MHPIRTVNEMMADGGRYASTIAMRGLGTMMALDVAIPLVAYYLARLAHIGMTPSLFIATIAAGIRMVWLIRKNGELDGFSVFMLVVFAGGLALSLVTGDPRFMLAKGAAATIAGGLVMIGSAAVKHPITFMVGKRLAGKDVQARGELERGWAVSQNFRIGFYVMACVWGIGLILESILRLWLIYTVNLDVAVASTTAITVVTFLILVAWQIWFVQRSRTLAKRAGYLTNDNVLRIDAPEAATAEAAFLE</sequence>
<feature type="transmembrane region" description="Helical" evidence="1">
    <location>
        <begin position="159"/>
        <end position="184"/>
    </location>
</feature>
<dbReference type="OrthoDB" id="4544430at2"/>
<feature type="transmembrane region" description="Helical" evidence="1">
    <location>
        <begin position="102"/>
        <end position="124"/>
    </location>
</feature>
<dbReference type="NCBIfam" id="NF041646">
    <property type="entry name" value="VC0807_fam"/>
    <property type="match status" value="1"/>
</dbReference>
<evidence type="ECO:0008006" key="4">
    <source>
        <dbReference type="Google" id="ProtNLM"/>
    </source>
</evidence>